<evidence type="ECO:0000313" key="2">
    <source>
        <dbReference type="Proteomes" id="UP001327459"/>
    </source>
</evidence>
<organism evidence="1 2">
    <name type="scientific">Guyparkeria halophila</name>
    <dbReference type="NCBI Taxonomy" id="47960"/>
    <lineage>
        <taxon>Bacteria</taxon>
        <taxon>Pseudomonadati</taxon>
        <taxon>Pseudomonadota</taxon>
        <taxon>Gammaproteobacteria</taxon>
        <taxon>Chromatiales</taxon>
        <taxon>Thioalkalibacteraceae</taxon>
        <taxon>Guyparkeria</taxon>
    </lineage>
</organism>
<name>A0ABZ0YVG1_9GAMM</name>
<dbReference type="RefSeq" id="WP_322521185.1">
    <property type="nucleotide sequence ID" value="NZ_CP140153.1"/>
</dbReference>
<gene>
    <name evidence="1" type="ORF">SR882_10450</name>
</gene>
<proteinExistence type="predicted"/>
<dbReference type="EMBL" id="CP140153">
    <property type="protein sequence ID" value="WQH16170.1"/>
    <property type="molecule type" value="Genomic_DNA"/>
</dbReference>
<evidence type="ECO:0000313" key="1">
    <source>
        <dbReference type="EMBL" id="WQH16170.1"/>
    </source>
</evidence>
<accession>A0ABZ0YVG1</accession>
<keyword evidence="2" id="KW-1185">Reference proteome</keyword>
<protein>
    <submittedName>
        <fullName evidence="1">Uncharacterized protein</fullName>
    </submittedName>
</protein>
<sequence length="105" mass="12107">MTATQPQPLRTFLPPVRRSEESHQRYATRMLRVAAAIERLADLDIDVRGIDLDRPKPVITIANCAAVRHLGYAVPYVFGHDRRGRMRRYQVQLEGCRVEWDVVGH</sequence>
<dbReference type="Proteomes" id="UP001327459">
    <property type="component" value="Chromosome"/>
</dbReference>
<reference evidence="1 2" key="1">
    <citation type="submission" date="2023-11" db="EMBL/GenBank/DDBJ databases">
        <title>MicrobeMod: A computational toolkit for identifying prokaryotic methylation and restriction-modification with nanopore sequencing.</title>
        <authorList>
            <person name="Crits-Christoph A."/>
            <person name="Kang S.C."/>
            <person name="Lee H."/>
            <person name="Ostrov N."/>
        </authorList>
    </citation>
    <scope>NUCLEOTIDE SEQUENCE [LARGE SCALE GENOMIC DNA]</scope>
    <source>
        <strain evidence="1 2">ATCC 49870</strain>
    </source>
</reference>